<organism evidence="3 4">
    <name type="scientific">Peribacillus psychrosaccharolyticus</name>
    <name type="common">Bacillus psychrosaccharolyticus</name>
    <dbReference type="NCBI Taxonomy" id="1407"/>
    <lineage>
        <taxon>Bacteria</taxon>
        <taxon>Bacillati</taxon>
        <taxon>Bacillota</taxon>
        <taxon>Bacilli</taxon>
        <taxon>Bacillales</taxon>
        <taxon>Bacillaceae</taxon>
        <taxon>Peribacillus</taxon>
    </lineage>
</organism>
<dbReference type="NCBIfam" id="NF005559">
    <property type="entry name" value="PRK07231.1"/>
    <property type="match status" value="1"/>
</dbReference>
<keyword evidence="4" id="KW-1185">Reference proteome</keyword>
<dbReference type="Pfam" id="PF13561">
    <property type="entry name" value="adh_short_C2"/>
    <property type="match status" value="1"/>
</dbReference>
<dbReference type="InterPro" id="IPR036291">
    <property type="entry name" value="NAD(P)-bd_dom_sf"/>
</dbReference>
<dbReference type="PROSITE" id="PS00061">
    <property type="entry name" value="ADH_SHORT"/>
    <property type="match status" value="1"/>
</dbReference>
<name>A0A974S152_PERPY</name>
<dbReference type="Gene3D" id="3.40.50.720">
    <property type="entry name" value="NAD(P)-binding Rossmann-like Domain"/>
    <property type="match status" value="1"/>
</dbReference>
<dbReference type="CDD" id="cd05233">
    <property type="entry name" value="SDR_c"/>
    <property type="match status" value="1"/>
</dbReference>
<accession>A0A974S152</accession>
<dbReference type="EMBL" id="CP068053">
    <property type="protein sequence ID" value="QQT01181.1"/>
    <property type="molecule type" value="Genomic_DNA"/>
</dbReference>
<dbReference type="GO" id="GO:0016616">
    <property type="term" value="F:oxidoreductase activity, acting on the CH-OH group of donors, NAD or NADP as acceptor"/>
    <property type="evidence" value="ECO:0007669"/>
    <property type="project" value="TreeGrafter"/>
</dbReference>
<dbReference type="RefSeq" id="WP_040375274.1">
    <property type="nucleotide sequence ID" value="NZ_CP068053.1"/>
</dbReference>
<gene>
    <name evidence="3" type="ORF">I6J18_04610</name>
</gene>
<dbReference type="PRINTS" id="PR00080">
    <property type="entry name" value="SDRFAMILY"/>
</dbReference>
<dbReference type="NCBIfam" id="NF009466">
    <property type="entry name" value="PRK12826.1-2"/>
    <property type="match status" value="1"/>
</dbReference>
<dbReference type="Proteomes" id="UP000595254">
    <property type="component" value="Chromosome"/>
</dbReference>
<evidence type="ECO:0000313" key="3">
    <source>
        <dbReference type="EMBL" id="QQT01181.1"/>
    </source>
</evidence>
<comment type="similarity">
    <text evidence="1">Belongs to the short-chain dehydrogenases/reductases (SDR) family.</text>
</comment>
<dbReference type="SUPFAM" id="SSF51735">
    <property type="entry name" value="NAD(P)-binding Rossmann-fold domains"/>
    <property type="match status" value="1"/>
</dbReference>
<dbReference type="FunFam" id="3.40.50.720:FF:000084">
    <property type="entry name" value="Short-chain dehydrogenase reductase"/>
    <property type="match status" value="1"/>
</dbReference>
<proteinExistence type="inferred from homology"/>
<dbReference type="InterPro" id="IPR002347">
    <property type="entry name" value="SDR_fam"/>
</dbReference>
<reference evidence="3 4" key="1">
    <citation type="submission" date="2021-01" db="EMBL/GenBank/DDBJ databases">
        <title>FDA dAtabase for Regulatory Grade micrObial Sequences (FDA-ARGOS): Supporting development and validation of Infectious Disease Dx tests.</title>
        <authorList>
            <person name="Nelson B."/>
            <person name="Plummer A."/>
            <person name="Tallon L."/>
            <person name="Sadzewicz L."/>
            <person name="Zhao X."/>
            <person name="Boylan J."/>
            <person name="Ott S."/>
            <person name="Bowen H."/>
            <person name="Vavikolanu K."/>
            <person name="Mehta A."/>
            <person name="Aluvathingal J."/>
            <person name="Nadendla S."/>
            <person name="Myers T."/>
            <person name="Yan Y."/>
            <person name="Sichtig H."/>
        </authorList>
    </citation>
    <scope>NUCLEOTIDE SEQUENCE [LARGE SCALE GENOMIC DNA]</scope>
    <source>
        <strain evidence="3 4">FDAARGOS_1161</strain>
    </source>
</reference>
<evidence type="ECO:0000256" key="2">
    <source>
        <dbReference type="ARBA" id="ARBA00023002"/>
    </source>
</evidence>
<dbReference type="AlphaFoldDB" id="A0A974S152"/>
<dbReference type="InterPro" id="IPR020904">
    <property type="entry name" value="Sc_DH/Rdtase_CS"/>
</dbReference>
<keyword evidence="2" id="KW-0560">Oxidoreductase</keyword>
<dbReference type="GO" id="GO:0008206">
    <property type="term" value="P:bile acid metabolic process"/>
    <property type="evidence" value="ECO:0007669"/>
    <property type="project" value="UniProtKB-ARBA"/>
</dbReference>
<dbReference type="PRINTS" id="PR00081">
    <property type="entry name" value="GDHRDH"/>
</dbReference>
<protein>
    <submittedName>
        <fullName evidence="3">SDR family oxidoreductase</fullName>
    </submittedName>
</protein>
<sequence>MRLEDKIAIITGGGSGIGRAAALRFSLEGAKVMIGDRNEQLSLETVQLINENGGSAEYLYTDVSNPEDVENLVKATVDTYGRLDILVNNAGISHAENKLSDIPVADWKKVVDVCLNGVYYGMKYGIPELLKNGGGSVINTASVAGIKGQKLLAAYTAAKSGVIAVTKSTALEYGKHNIRVNAIAPGIIDTAITTEWKNSSKWEILSTANALRRVGHPEEVANVLLFLASEEASFITGTTIVVDGGTLLGK</sequence>
<dbReference type="PANTHER" id="PTHR42760">
    <property type="entry name" value="SHORT-CHAIN DEHYDROGENASES/REDUCTASES FAMILY MEMBER"/>
    <property type="match status" value="1"/>
</dbReference>
<evidence type="ECO:0000313" key="4">
    <source>
        <dbReference type="Proteomes" id="UP000595254"/>
    </source>
</evidence>
<dbReference type="KEGG" id="ppsr:I6J18_04610"/>
<evidence type="ECO:0000256" key="1">
    <source>
        <dbReference type="ARBA" id="ARBA00006484"/>
    </source>
</evidence>